<name>A0AC60QI00_IXOPE</name>
<reference evidence="1 2" key="1">
    <citation type="journal article" date="2020" name="Cell">
        <title>Large-Scale Comparative Analyses of Tick Genomes Elucidate Their Genetic Diversity and Vector Capacities.</title>
        <authorList>
            <consortium name="Tick Genome and Microbiome Consortium (TIGMIC)"/>
            <person name="Jia N."/>
            <person name="Wang J."/>
            <person name="Shi W."/>
            <person name="Du L."/>
            <person name="Sun Y."/>
            <person name="Zhan W."/>
            <person name="Jiang J.F."/>
            <person name="Wang Q."/>
            <person name="Zhang B."/>
            <person name="Ji P."/>
            <person name="Bell-Sakyi L."/>
            <person name="Cui X.M."/>
            <person name="Yuan T.T."/>
            <person name="Jiang B.G."/>
            <person name="Yang W.F."/>
            <person name="Lam T.T."/>
            <person name="Chang Q.C."/>
            <person name="Ding S.J."/>
            <person name="Wang X.J."/>
            <person name="Zhu J.G."/>
            <person name="Ruan X.D."/>
            <person name="Zhao L."/>
            <person name="Wei J.T."/>
            <person name="Ye R.Z."/>
            <person name="Que T.C."/>
            <person name="Du C.H."/>
            <person name="Zhou Y.H."/>
            <person name="Cheng J.X."/>
            <person name="Dai P.F."/>
            <person name="Guo W.B."/>
            <person name="Han X.H."/>
            <person name="Huang E.J."/>
            <person name="Li L.F."/>
            <person name="Wei W."/>
            <person name="Gao Y.C."/>
            <person name="Liu J.Z."/>
            <person name="Shao H.Z."/>
            <person name="Wang X."/>
            <person name="Wang C.C."/>
            <person name="Yang T.C."/>
            <person name="Huo Q.B."/>
            <person name="Li W."/>
            <person name="Chen H.Y."/>
            <person name="Chen S.E."/>
            <person name="Zhou L.G."/>
            <person name="Ni X.B."/>
            <person name="Tian J.H."/>
            <person name="Sheng Y."/>
            <person name="Liu T."/>
            <person name="Pan Y.S."/>
            <person name="Xia L.Y."/>
            <person name="Li J."/>
            <person name="Zhao F."/>
            <person name="Cao W.C."/>
        </authorList>
    </citation>
    <scope>NUCLEOTIDE SEQUENCE [LARGE SCALE GENOMIC DNA]</scope>
    <source>
        <strain evidence="1">Iper-2018</strain>
    </source>
</reference>
<proteinExistence type="predicted"/>
<sequence length="175" mass="19093">MELNTENGTNSTASQPPQTKGPEAQAGTAKENAETSRTATSTEQVRNYSQQDVSGDVQNTPVLAHEGDPNFSWTDVVRKNTEKKRARTERLQGNNPSTSNRRLQNNKMATGKGNGGKDGGPPAISTSTYRNGGHRKSKPRKELLPPLSLDHYKVVIRPQEGLTVSNWCVLEIAKP</sequence>
<dbReference type="Proteomes" id="UP000805193">
    <property type="component" value="Unassembled WGS sequence"/>
</dbReference>
<comment type="caution">
    <text evidence="1">The sequence shown here is derived from an EMBL/GenBank/DDBJ whole genome shotgun (WGS) entry which is preliminary data.</text>
</comment>
<organism evidence="1 2">
    <name type="scientific">Ixodes persulcatus</name>
    <name type="common">Taiga tick</name>
    <dbReference type="NCBI Taxonomy" id="34615"/>
    <lineage>
        <taxon>Eukaryota</taxon>
        <taxon>Metazoa</taxon>
        <taxon>Ecdysozoa</taxon>
        <taxon>Arthropoda</taxon>
        <taxon>Chelicerata</taxon>
        <taxon>Arachnida</taxon>
        <taxon>Acari</taxon>
        <taxon>Parasitiformes</taxon>
        <taxon>Ixodida</taxon>
        <taxon>Ixodoidea</taxon>
        <taxon>Ixodidae</taxon>
        <taxon>Ixodinae</taxon>
        <taxon>Ixodes</taxon>
    </lineage>
</organism>
<evidence type="ECO:0000313" key="2">
    <source>
        <dbReference type="Proteomes" id="UP000805193"/>
    </source>
</evidence>
<accession>A0AC60QI00</accession>
<protein>
    <submittedName>
        <fullName evidence="1">Uncharacterized protein</fullName>
    </submittedName>
</protein>
<gene>
    <name evidence="1" type="ORF">HPB47_020686</name>
</gene>
<keyword evidence="2" id="KW-1185">Reference proteome</keyword>
<evidence type="ECO:0000313" key="1">
    <source>
        <dbReference type="EMBL" id="KAG0432615.1"/>
    </source>
</evidence>
<dbReference type="EMBL" id="JABSTQ010009134">
    <property type="protein sequence ID" value="KAG0432615.1"/>
    <property type="molecule type" value="Genomic_DNA"/>
</dbReference>